<dbReference type="AlphaFoldDB" id="A0A9P0F8N2"/>
<sequence>MNEQENMFLNEGHLYFQHYALPVPKVFREMDWCSRMAGKISRFNATLYFFWCHLKTPAYKTPENIRKLKQRIIQECRQTTLETLRNDKHGGAWCPRQMVSRDAKEFLEISLEEMTVITGCRTQGRYGNGQGQEYAEEYMVEYWRPGFSKWARWKNRLGKEFRLNRLLEKGVNKLSGSRSLQLRVRNCLLCLICRQGDTV</sequence>
<evidence type="ECO:0000313" key="1">
    <source>
        <dbReference type="EMBL" id="CAH0545928.1"/>
    </source>
</evidence>
<dbReference type="SUPFAM" id="SSF49785">
    <property type="entry name" value="Galactose-binding domain-like"/>
    <property type="match status" value="1"/>
</dbReference>
<proteinExistence type="predicted"/>
<dbReference type="InterPro" id="IPR008979">
    <property type="entry name" value="Galactose-bd-like_sf"/>
</dbReference>
<keyword evidence="2" id="KW-1185">Reference proteome</keyword>
<protein>
    <submittedName>
        <fullName evidence="1">Uncharacterized protein</fullName>
    </submittedName>
</protein>
<dbReference type="Gene3D" id="2.60.120.260">
    <property type="entry name" value="Galactose-binding domain-like"/>
    <property type="match status" value="1"/>
</dbReference>
<evidence type="ECO:0000313" key="2">
    <source>
        <dbReference type="Proteomes" id="UP001154078"/>
    </source>
</evidence>
<organism evidence="1 2">
    <name type="scientific">Brassicogethes aeneus</name>
    <name type="common">Rape pollen beetle</name>
    <name type="synonym">Meligethes aeneus</name>
    <dbReference type="NCBI Taxonomy" id="1431903"/>
    <lineage>
        <taxon>Eukaryota</taxon>
        <taxon>Metazoa</taxon>
        <taxon>Ecdysozoa</taxon>
        <taxon>Arthropoda</taxon>
        <taxon>Hexapoda</taxon>
        <taxon>Insecta</taxon>
        <taxon>Pterygota</taxon>
        <taxon>Neoptera</taxon>
        <taxon>Endopterygota</taxon>
        <taxon>Coleoptera</taxon>
        <taxon>Polyphaga</taxon>
        <taxon>Cucujiformia</taxon>
        <taxon>Nitidulidae</taxon>
        <taxon>Meligethinae</taxon>
        <taxon>Brassicogethes</taxon>
    </lineage>
</organism>
<accession>A0A9P0F8N2</accession>
<name>A0A9P0F8N2_BRAAE</name>
<dbReference type="Proteomes" id="UP001154078">
    <property type="component" value="Chromosome 1"/>
</dbReference>
<dbReference type="OrthoDB" id="6071166at2759"/>
<gene>
    <name evidence="1" type="ORF">MELIAE_LOCUS202</name>
</gene>
<dbReference type="EMBL" id="OV121132">
    <property type="protein sequence ID" value="CAH0545928.1"/>
    <property type="molecule type" value="Genomic_DNA"/>
</dbReference>
<reference evidence="1" key="1">
    <citation type="submission" date="2021-12" db="EMBL/GenBank/DDBJ databases">
        <authorList>
            <person name="King R."/>
        </authorList>
    </citation>
    <scope>NUCLEOTIDE SEQUENCE</scope>
</reference>